<keyword evidence="1" id="KW-0175">Coiled coil</keyword>
<dbReference type="Proteomes" id="UP001075461">
    <property type="component" value="Unassembled WGS sequence"/>
</dbReference>
<proteinExistence type="predicted"/>
<organism evidence="4 5">
    <name type="scientific">Campylobacter ureolyticus</name>
    <dbReference type="NCBI Taxonomy" id="827"/>
    <lineage>
        <taxon>Bacteria</taxon>
        <taxon>Pseudomonadati</taxon>
        <taxon>Campylobacterota</taxon>
        <taxon>Epsilonproteobacteria</taxon>
        <taxon>Campylobacterales</taxon>
        <taxon>Campylobacteraceae</taxon>
        <taxon>Campylobacter</taxon>
    </lineage>
</organism>
<dbReference type="RefSeq" id="WP_269480769.1">
    <property type="nucleotide sequence ID" value="NZ_JAPXGH010000028.1"/>
</dbReference>
<dbReference type="Pfam" id="PF20693">
    <property type="entry name" value="YobI-ATPase"/>
    <property type="match status" value="1"/>
</dbReference>
<feature type="coiled-coil region" evidence="1">
    <location>
        <begin position="385"/>
        <end position="412"/>
    </location>
</feature>
<evidence type="ECO:0000256" key="2">
    <source>
        <dbReference type="SAM" id="Phobius"/>
    </source>
</evidence>
<protein>
    <recommendedName>
        <fullName evidence="3">YobI-like P-loop NTPase domain-containing protein</fullName>
    </recommendedName>
</protein>
<keyword evidence="2" id="KW-1133">Transmembrane helix</keyword>
<evidence type="ECO:0000313" key="4">
    <source>
        <dbReference type="EMBL" id="MCZ6162553.1"/>
    </source>
</evidence>
<sequence>MLNEAKYQFLIPNDEAEDIEEYSQALKNAFDNNNVKNIAISGIYGSGKGSFIKTFEKNNIQYKFLDISLATFTSRDAKENNQEVDLSLIEKSILEQIFYKVKNKTIPQSRLKKINRLQWLWLKAICIVVFILAYLIVFNQKTIEHILRACEFLLKIHNENITIKISVVVLLVGLFFIIKKILISLSNMNIEKLNLQNLELVANNESASLLNRYLDEILYFFERTNYDAVVFQDLDRFNNLEIFTKLRELNSFINNSEQVNKKIVFIYAIKDEMFKNANERTKFFDFIIPIIPYINATNSKDMFFKYFHDSIERKFIYDISLFIYDMRLVKNVYNEYLIYSKKLDEKLDETKLLAMIIYKNFEPNDFENLHKSKGLVYNIFYEEKAKYLETHINKLNEEILKIKEDIKKIENENLNDIKDLRRLYILKIIEKSNQTFNNFIYVKNKNSYIDYFNIEDSLQDKNFKLLIESVGISTSNYHNYSDIKFEDLEKDLGSYKDREEIIIDKARNGKNTFLKNIKKLEDKKGQLKSMTIKELFENFSDINIFENINFENDKLMKYLLSYGYIGEDYENYISNFFGVSITKEERDFLLNIKNSGKALDFNYKLENLNDIVEHRLRLEEFKKESILNINLINFLFKNEDKYFEEIEAVFHKLSDESKISQDFILYCLDNCSQRDKFIKNIVKYYKNIWSFFADKKPDNLNVYFKWMICYANYEDIKNLNYDNYSLNNLTSMPSFNEDEIEKVIKLIEEMNLKFSQLNSIKNDKIVEFIFKNCHYKLNLDMVNKMIFYQCAYRGNVERDLEKAHFTTINSNKLTQDSGMLIRYILDNISEYVENVFLKIETNTKESEETIINLLNNENLDINLKIKIIKKEETKISDIDSIDKTLWEDLFKLDKVKASWDNLFKYFNDKNTKNEFLIDFLNLKENAEEISKVRCGADYEEKHEFFTQDLLMFIIGLNDLDIKSYEYLIKNLGWCYSDLGLSRLDEEKISLLIRYKIISLEKDYFNYLKKNTKNLHIALVEKNIDKLLEKFDSLDFQTDDITKILQINDSILPKELKEDLIEKLDFNLISNGIIASLVYKYMDMANEWPIDKIEKIFNFLDDLVLRINLIIEQNSKLSDEEFLKFIGNLPEKYSKIKNLDGTQTVLENNNYNKNLIDILKDRKFITSSKKCGKDNIRLYIKDYTN</sequence>
<evidence type="ECO:0000313" key="5">
    <source>
        <dbReference type="Proteomes" id="UP001075461"/>
    </source>
</evidence>
<name>A0A9Q4KTM5_9BACT</name>
<evidence type="ECO:0000256" key="1">
    <source>
        <dbReference type="SAM" id="Coils"/>
    </source>
</evidence>
<dbReference type="EMBL" id="JAPXGP010000017">
    <property type="protein sequence ID" value="MCZ6162553.1"/>
    <property type="molecule type" value="Genomic_DNA"/>
</dbReference>
<keyword evidence="2" id="KW-0812">Transmembrane</keyword>
<accession>A0A9Q4KTM5</accession>
<evidence type="ECO:0000259" key="3">
    <source>
        <dbReference type="Pfam" id="PF20693"/>
    </source>
</evidence>
<keyword evidence="2" id="KW-0472">Membrane</keyword>
<dbReference type="AlphaFoldDB" id="A0A9Q4KTM5"/>
<feature type="domain" description="YobI-like P-loop NTPase" evidence="3">
    <location>
        <begin position="22"/>
        <end position="377"/>
    </location>
</feature>
<feature type="transmembrane region" description="Helical" evidence="2">
    <location>
        <begin position="161"/>
        <end position="178"/>
    </location>
</feature>
<feature type="transmembrane region" description="Helical" evidence="2">
    <location>
        <begin position="120"/>
        <end position="138"/>
    </location>
</feature>
<comment type="caution">
    <text evidence="4">The sequence shown here is derived from an EMBL/GenBank/DDBJ whole genome shotgun (WGS) entry which is preliminary data.</text>
</comment>
<gene>
    <name evidence="4" type="ORF">O6B92_09490</name>
</gene>
<dbReference type="InterPro" id="IPR048428">
    <property type="entry name" value="YobI-NTPase"/>
</dbReference>
<reference evidence="4" key="1">
    <citation type="submission" date="2022-12" db="EMBL/GenBank/DDBJ databases">
        <title>Species Delineation and Comparative Genomics within the Campylobacter ureolyticus Complex.</title>
        <authorList>
            <person name="Maki J."/>
            <person name="Howard M."/>
            <person name="Connelly S."/>
            <person name="Hardy D.J."/>
            <person name="Cameron A."/>
        </authorList>
    </citation>
    <scope>NUCLEOTIDE SEQUENCE</scope>
    <source>
        <strain evidence="4">URMC_786</strain>
    </source>
</reference>